<dbReference type="PANTHER" id="PTHR46399">
    <property type="entry name" value="B30.2/SPRY DOMAIN-CONTAINING PROTEIN"/>
    <property type="match status" value="1"/>
</dbReference>
<dbReference type="GO" id="GO:0005790">
    <property type="term" value="C:smooth endoplasmic reticulum"/>
    <property type="evidence" value="ECO:0007669"/>
    <property type="project" value="TreeGrafter"/>
</dbReference>
<dbReference type="OrthoDB" id="300855at2759"/>
<evidence type="ECO:0000313" key="2">
    <source>
        <dbReference type="EMBL" id="CAG7825125.1"/>
    </source>
</evidence>
<dbReference type="GO" id="GO:0006941">
    <property type="term" value="P:striated muscle contraction"/>
    <property type="evidence" value="ECO:0007669"/>
    <property type="project" value="TreeGrafter"/>
</dbReference>
<evidence type="ECO:0000259" key="1">
    <source>
        <dbReference type="Pfam" id="PF02026"/>
    </source>
</evidence>
<dbReference type="Proteomes" id="UP000708208">
    <property type="component" value="Unassembled WGS sequence"/>
</dbReference>
<evidence type="ECO:0000313" key="3">
    <source>
        <dbReference type="Proteomes" id="UP000708208"/>
    </source>
</evidence>
<dbReference type="EMBL" id="CAJVCH010535118">
    <property type="protein sequence ID" value="CAG7825125.1"/>
    <property type="molecule type" value="Genomic_DNA"/>
</dbReference>
<keyword evidence="3" id="KW-1185">Reference proteome</keyword>
<accession>A0A8J2LMR5</accession>
<comment type="caution">
    <text evidence="2">The sequence shown here is derived from an EMBL/GenBank/DDBJ whole genome shotgun (WGS) entry which is preliminary data.</text>
</comment>
<dbReference type="InterPro" id="IPR015925">
    <property type="entry name" value="Ryanodine_IP3_receptor"/>
</dbReference>
<gene>
    <name evidence="2" type="ORF">AFUS01_LOCUS35249</name>
</gene>
<feature type="domain" description="Ryanodine receptor Ryr" evidence="1">
    <location>
        <begin position="34"/>
        <end position="78"/>
    </location>
</feature>
<dbReference type="GO" id="GO:0030018">
    <property type="term" value="C:Z disc"/>
    <property type="evidence" value="ECO:0007669"/>
    <property type="project" value="TreeGrafter"/>
</dbReference>
<dbReference type="InterPro" id="IPR003032">
    <property type="entry name" value="Ryanodine_rcpt"/>
</dbReference>
<sequence length="80" mass="9025">TIVALGYHITLDKPPSRIRSIRLPNDPFLQPNGYKPAPLDLSAITLTAKLEELVDQLAENTHNIWAKERISEGWTYGLNE</sequence>
<name>A0A8J2LMR5_9HEXA</name>
<protein>
    <recommendedName>
        <fullName evidence="1">Ryanodine receptor Ryr domain-containing protein</fullName>
    </recommendedName>
</protein>
<reference evidence="2" key="1">
    <citation type="submission" date="2021-06" db="EMBL/GenBank/DDBJ databases">
        <authorList>
            <person name="Hodson N. C."/>
            <person name="Mongue J. A."/>
            <person name="Jaron S. K."/>
        </authorList>
    </citation>
    <scope>NUCLEOTIDE SEQUENCE</scope>
</reference>
<dbReference type="AlphaFoldDB" id="A0A8J2LMR5"/>
<feature type="non-terminal residue" evidence="2">
    <location>
        <position position="1"/>
    </location>
</feature>
<dbReference type="GO" id="GO:0033017">
    <property type="term" value="C:sarcoplasmic reticulum membrane"/>
    <property type="evidence" value="ECO:0007669"/>
    <property type="project" value="TreeGrafter"/>
</dbReference>
<dbReference type="GO" id="GO:0005219">
    <property type="term" value="F:ryanodine-sensitive calcium-release channel activity"/>
    <property type="evidence" value="ECO:0007669"/>
    <property type="project" value="TreeGrafter"/>
</dbReference>
<proteinExistence type="predicted"/>
<organism evidence="2 3">
    <name type="scientific">Allacma fusca</name>
    <dbReference type="NCBI Taxonomy" id="39272"/>
    <lineage>
        <taxon>Eukaryota</taxon>
        <taxon>Metazoa</taxon>
        <taxon>Ecdysozoa</taxon>
        <taxon>Arthropoda</taxon>
        <taxon>Hexapoda</taxon>
        <taxon>Collembola</taxon>
        <taxon>Symphypleona</taxon>
        <taxon>Sminthuridae</taxon>
        <taxon>Allacma</taxon>
    </lineage>
</organism>
<dbReference type="GO" id="GO:0014808">
    <property type="term" value="P:release of sequestered calcium ion into cytosol by sarcoplasmic reticulum"/>
    <property type="evidence" value="ECO:0007669"/>
    <property type="project" value="TreeGrafter"/>
</dbReference>
<dbReference type="GO" id="GO:0042383">
    <property type="term" value="C:sarcolemma"/>
    <property type="evidence" value="ECO:0007669"/>
    <property type="project" value="TreeGrafter"/>
</dbReference>
<dbReference type="Pfam" id="PF02026">
    <property type="entry name" value="RyR"/>
    <property type="match status" value="1"/>
</dbReference>
<dbReference type="GO" id="GO:0034704">
    <property type="term" value="C:calcium channel complex"/>
    <property type="evidence" value="ECO:0007669"/>
    <property type="project" value="TreeGrafter"/>
</dbReference>
<feature type="non-terminal residue" evidence="2">
    <location>
        <position position="80"/>
    </location>
</feature>
<dbReference type="PANTHER" id="PTHR46399:SF8">
    <property type="entry name" value="B30.2_SPRY DOMAIN-CONTAINING PROTEIN"/>
    <property type="match status" value="1"/>
</dbReference>